<keyword evidence="7" id="KW-0653">Protein transport</keyword>
<dbReference type="PANTHER" id="PTHR11886">
    <property type="entry name" value="DYNEIN LIGHT CHAIN"/>
    <property type="match status" value="1"/>
</dbReference>
<keyword evidence="5 10" id="KW-0493">Microtubule</keyword>
<reference evidence="14" key="1">
    <citation type="submission" date="2017-02" db="UniProtKB">
        <authorList>
            <consortium name="WormBaseParasite"/>
        </authorList>
    </citation>
    <scope>IDENTIFICATION</scope>
</reference>
<evidence type="ECO:0000256" key="3">
    <source>
        <dbReference type="ARBA" id="ARBA00022448"/>
    </source>
</evidence>
<evidence type="ECO:0000256" key="8">
    <source>
        <dbReference type="ARBA" id="ARBA00023212"/>
    </source>
</evidence>
<dbReference type="GO" id="GO:0045505">
    <property type="term" value="F:dynein intermediate chain binding"/>
    <property type="evidence" value="ECO:0007669"/>
    <property type="project" value="TreeGrafter"/>
</dbReference>
<dbReference type="InterPro" id="IPR001372">
    <property type="entry name" value="Dynein_light_chain_typ-1/2"/>
</dbReference>
<dbReference type="WBParaSite" id="TASK_0000478701-mRNA-1">
    <property type="protein sequence ID" value="TASK_0000478701-mRNA-1"/>
    <property type="gene ID" value="TASK_0000478701"/>
</dbReference>
<evidence type="ECO:0000313" key="14">
    <source>
        <dbReference type="WBParaSite" id="TASK_0000478701-mRNA-1"/>
    </source>
</evidence>
<dbReference type="GO" id="GO:0051028">
    <property type="term" value="P:mRNA transport"/>
    <property type="evidence" value="ECO:0007669"/>
    <property type="project" value="UniProtKB-KW"/>
</dbReference>
<dbReference type="STRING" id="60517.A0A0R3W467"/>
<dbReference type="AlphaFoldDB" id="A0A0R3W467"/>
<keyword evidence="4 10" id="KW-0963">Cytoplasm</keyword>
<dbReference type="GO" id="GO:0007017">
    <property type="term" value="P:microtubule-based process"/>
    <property type="evidence" value="ECO:0007669"/>
    <property type="project" value="InterPro"/>
</dbReference>
<keyword evidence="3" id="KW-0813">Transport</keyword>
<dbReference type="GO" id="GO:0015031">
    <property type="term" value="P:protein transport"/>
    <property type="evidence" value="ECO:0007669"/>
    <property type="project" value="UniProtKB-KW"/>
</dbReference>
<evidence type="ECO:0000256" key="6">
    <source>
        <dbReference type="ARBA" id="ARBA00022816"/>
    </source>
</evidence>
<dbReference type="InterPro" id="IPR037177">
    <property type="entry name" value="DLC_sf"/>
</dbReference>
<keyword evidence="6" id="KW-0509">mRNA transport</keyword>
<keyword evidence="13" id="KW-1185">Reference proteome</keyword>
<dbReference type="CDD" id="cd21452">
    <property type="entry name" value="DLC-like_DYNLL1_DYNLL2"/>
    <property type="match status" value="1"/>
</dbReference>
<evidence type="ECO:0000256" key="11">
    <source>
        <dbReference type="SAM" id="MobiDB-lite"/>
    </source>
</evidence>
<evidence type="ECO:0000256" key="9">
    <source>
        <dbReference type="ARBA" id="ARBA00023242"/>
    </source>
</evidence>
<evidence type="ECO:0000256" key="10">
    <source>
        <dbReference type="RuleBase" id="RU365010"/>
    </source>
</evidence>
<feature type="region of interest" description="Disordered" evidence="11">
    <location>
        <begin position="18"/>
        <end position="37"/>
    </location>
</feature>
<sequence>MTTLLQRKRVKRYPMRKDKIAKAKRTSSSESMLPIAGPPDREVRVTVKCFCMPEDMLNHAAVLAEEALKRCATRKDVAAYVKKRFDEKYGPLWHCVVGRDFGSYVTHQDHGFVVFRVDEWAFLLFSTRH</sequence>
<keyword evidence="8 10" id="KW-0206">Cytoskeleton</keyword>
<protein>
    <recommendedName>
        <fullName evidence="10">Dynein light chain</fullName>
    </recommendedName>
</protein>
<dbReference type="Gene3D" id="3.30.740.10">
    <property type="entry name" value="Protein Inhibitor Of Neuronal Nitric Oxide Synthase"/>
    <property type="match status" value="1"/>
</dbReference>
<evidence type="ECO:0000256" key="7">
    <source>
        <dbReference type="ARBA" id="ARBA00022927"/>
    </source>
</evidence>
<accession>A0A0R3W467</accession>
<gene>
    <name evidence="12" type="ORF">TASK_LOCUS4788</name>
</gene>
<keyword evidence="10" id="KW-0243">Dynein</keyword>
<dbReference type="OrthoDB" id="10033309at2759"/>
<name>A0A0R3W467_TAEAS</name>
<dbReference type="PANTHER" id="PTHR11886:SF35">
    <property type="entry name" value="DYNEIN LIGHT CHAIN"/>
    <property type="match status" value="1"/>
</dbReference>
<dbReference type="Pfam" id="PF01221">
    <property type="entry name" value="Dynein_light"/>
    <property type="match status" value="1"/>
</dbReference>
<evidence type="ECO:0000313" key="13">
    <source>
        <dbReference type="Proteomes" id="UP000282613"/>
    </source>
</evidence>
<dbReference type="GO" id="GO:0005868">
    <property type="term" value="C:cytoplasmic dynein complex"/>
    <property type="evidence" value="ECO:0007669"/>
    <property type="project" value="TreeGrafter"/>
</dbReference>
<evidence type="ECO:0000256" key="2">
    <source>
        <dbReference type="ARBA" id="ARBA00004245"/>
    </source>
</evidence>
<dbReference type="FunFam" id="3.30.740.10:FF:000005">
    <property type="entry name" value="Dynein light chain"/>
    <property type="match status" value="1"/>
</dbReference>
<evidence type="ECO:0000256" key="1">
    <source>
        <dbReference type="ARBA" id="ARBA00004123"/>
    </source>
</evidence>
<keyword evidence="9" id="KW-0539">Nucleus</keyword>
<dbReference type="SUPFAM" id="SSF54648">
    <property type="entry name" value="DLC"/>
    <property type="match status" value="1"/>
</dbReference>
<proteinExistence type="inferred from homology"/>
<dbReference type="GO" id="GO:0005874">
    <property type="term" value="C:microtubule"/>
    <property type="evidence" value="ECO:0007669"/>
    <property type="project" value="UniProtKB-KW"/>
</dbReference>
<dbReference type="EMBL" id="UYRS01018371">
    <property type="protein sequence ID" value="VDK33993.1"/>
    <property type="molecule type" value="Genomic_DNA"/>
</dbReference>
<keyword evidence="10" id="KW-0505">Motor protein</keyword>
<evidence type="ECO:0000313" key="12">
    <source>
        <dbReference type="EMBL" id="VDK33993.1"/>
    </source>
</evidence>
<dbReference type="Proteomes" id="UP000282613">
    <property type="component" value="Unassembled WGS sequence"/>
</dbReference>
<evidence type="ECO:0000256" key="4">
    <source>
        <dbReference type="ARBA" id="ARBA00022490"/>
    </source>
</evidence>
<comment type="similarity">
    <text evidence="10">Belongs to the dynein light chain family.</text>
</comment>
<dbReference type="GO" id="GO:0005634">
    <property type="term" value="C:nucleus"/>
    <property type="evidence" value="ECO:0007669"/>
    <property type="project" value="UniProtKB-SubCell"/>
</dbReference>
<comment type="subcellular location">
    <subcellularLocation>
        <location evidence="2 10">Cytoplasm</location>
        <location evidence="2 10">Cytoskeleton</location>
    </subcellularLocation>
    <subcellularLocation>
        <location evidence="1">Nucleus</location>
    </subcellularLocation>
</comment>
<evidence type="ECO:0000256" key="5">
    <source>
        <dbReference type="ARBA" id="ARBA00022701"/>
    </source>
</evidence>
<organism evidence="14">
    <name type="scientific">Taenia asiatica</name>
    <name type="common">Asian tapeworm</name>
    <dbReference type="NCBI Taxonomy" id="60517"/>
    <lineage>
        <taxon>Eukaryota</taxon>
        <taxon>Metazoa</taxon>
        <taxon>Spiralia</taxon>
        <taxon>Lophotrochozoa</taxon>
        <taxon>Platyhelminthes</taxon>
        <taxon>Cestoda</taxon>
        <taxon>Eucestoda</taxon>
        <taxon>Cyclophyllidea</taxon>
        <taxon>Taeniidae</taxon>
        <taxon>Taenia</taxon>
    </lineage>
</organism>
<dbReference type="SMART" id="SM01375">
    <property type="entry name" value="Dynein_light"/>
    <property type="match status" value="1"/>
</dbReference>
<reference evidence="12 13" key="2">
    <citation type="submission" date="2018-11" db="EMBL/GenBank/DDBJ databases">
        <authorList>
            <consortium name="Pathogen Informatics"/>
        </authorList>
    </citation>
    <scope>NUCLEOTIDE SEQUENCE [LARGE SCALE GENOMIC DNA]</scope>
</reference>